<name>A0ABW1VQK0_9GAMM</name>
<gene>
    <name evidence="1" type="ORF">ACFP73_12865</name>
</gene>
<reference evidence="2" key="1">
    <citation type="journal article" date="2019" name="Int. J. Syst. Evol. Microbiol.">
        <title>The Global Catalogue of Microorganisms (GCM) 10K type strain sequencing project: providing services to taxonomists for standard genome sequencing and annotation.</title>
        <authorList>
            <consortium name="The Broad Institute Genomics Platform"/>
            <consortium name="The Broad Institute Genome Sequencing Center for Infectious Disease"/>
            <person name="Wu L."/>
            <person name="Ma J."/>
        </authorList>
    </citation>
    <scope>NUCLEOTIDE SEQUENCE [LARGE SCALE GENOMIC DNA]</scope>
    <source>
        <strain evidence="2">CGMCC 4.1530</strain>
    </source>
</reference>
<dbReference type="Proteomes" id="UP001596215">
    <property type="component" value="Unassembled WGS sequence"/>
</dbReference>
<dbReference type="SUPFAM" id="SSF161187">
    <property type="entry name" value="YfgJ-like"/>
    <property type="match status" value="1"/>
</dbReference>
<dbReference type="RefSeq" id="WP_212708066.1">
    <property type="nucleotide sequence ID" value="NZ_BAAAFW010000091.1"/>
</dbReference>
<accession>A0ABW1VQK0</accession>
<evidence type="ECO:0000313" key="1">
    <source>
        <dbReference type="EMBL" id="MFC6362975.1"/>
    </source>
</evidence>
<dbReference type="InterPro" id="IPR029037">
    <property type="entry name" value="DUF1407/YfgJ-like_sf"/>
</dbReference>
<dbReference type="Pfam" id="PF07191">
    <property type="entry name" value="Zn_ribbon_6"/>
    <property type="match status" value="1"/>
</dbReference>
<keyword evidence="2" id="KW-1185">Reference proteome</keyword>
<dbReference type="EMBL" id="JBHSUC010000018">
    <property type="protein sequence ID" value="MFC6362975.1"/>
    <property type="molecule type" value="Genomic_DNA"/>
</dbReference>
<dbReference type="InterPro" id="IPR010807">
    <property type="entry name" value="YfgJ-like"/>
</dbReference>
<sequence length="71" mass="7858">MALLCCHCQSELTTQGEALHCPRCGIDFRKVAYCPECRTPLQVLKACGAVDFFCQQHGLLSSSRVLWLAEA</sequence>
<proteinExistence type="predicted"/>
<dbReference type="Gene3D" id="2.10.290.10">
    <property type="entry name" value="YfgJ-like"/>
    <property type="match status" value="1"/>
</dbReference>
<organism evidence="1 2">
    <name type="scientific">Tatumella punctata</name>
    <dbReference type="NCBI Taxonomy" id="399969"/>
    <lineage>
        <taxon>Bacteria</taxon>
        <taxon>Pseudomonadati</taxon>
        <taxon>Pseudomonadota</taxon>
        <taxon>Gammaproteobacteria</taxon>
        <taxon>Enterobacterales</taxon>
        <taxon>Erwiniaceae</taxon>
        <taxon>Tatumella</taxon>
    </lineage>
</organism>
<evidence type="ECO:0000313" key="2">
    <source>
        <dbReference type="Proteomes" id="UP001596215"/>
    </source>
</evidence>
<comment type="caution">
    <text evidence="1">The sequence shown here is derived from an EMBL/GenBank/DDBJ whole genome shotgun (WGS) entry which is preliminary data.</text>
</comment>
<protein>
    <submittedName>
        <fullName evidence="1">Zinc ribbon domain-containing protein</fullName>
    </submittedName>
</protein>